<dbReference type="AlphaFoldDB" id="A0A7R9F8M0"/>
<reference evidence="1" key="1">
    <citation type="submission" date="2020-11" db="EMBL/GenBank/DDBJ databases">
        <authorList>
            <person name="Tran Van P."/>
        </authorList>
    </citation>
    <scope>NUCLEOTIDE SEQUENCE</scope>
</reference>
<organism evidence="1">
    <name type="scientific">Timema bartmani</name>
    <dbReference type="NCBI Taxonomy" id="61472"/>
    <lineage>
        <taxon>Eukaryota</taxon>
        <taxon>Metazoa</taxon>
        <taxon>Ecdysozoa</taxon>
        <taxon>Arthropoda</taxon>
        <taxon>Hexapoda</taxon>
        <taxon>Insecta</taxon>
        <taxon>Pterygota</taxon>
        <taxon>Neoptera</taxon>
        <taxon>Polyneoptera</taxon>
        <taxon>Phasmatodea</taxon>
        <taxon>Timematodea</taxon>
        <taxon>Timematoidea</taxon>
        <taxon>Timematidae</taxon>
        <taxon>Timema</taxon>
    </lineage>
</organism>
<gene>
    <name evidence="1" type="ORF">TBIB3V08_LOCUS11245</name>
</gene>
<proteinExistence type="predicted"/>
<protein>
    <submittedName>
        <fullName evidence="1">Uncharacterized protein</fullName>
    </submittedName>
</protein>
<evidence type="ECO:0000313" key="1">
    <source>
        <dbReference type="EMBL" id="CAD7448965.1"/>
    </source>
</evidence>
<dbReference type="EMBL" id="OD570866">
    <property type="protein sequence ID" value="CAD7448965.1"/>
    <property type="molecule type" value="Genomic_DNA"/>
</dbReference>
<sequence>MGKCEEGTPRWLLPRRSSPPRARYLVDPHQVFLQVLPGGYCLEDCLPLVQGTPRWLLPRRSSTPRARYLVDPHQVFLQVLPGGYCLEDRLPRARYLVDPHQVFLQVLPGGYCLEDRLPLVQGILWTLTSCSCRWLLPRRSSPPRARYIVDPHQVFLQVFPGGYCLEDRLPRARYLVDPHQVFLQVFPGGYCLEDRLPLVQGILWTLTRCFCRYSQVAIA</sequence>
<name>A0A7R9F8M0_9NEOP</name>
<accession>A0A7R9F8M0</accession>